<accession>A0A0F9QXS6</accession>
<gene>
    <name evidence="1" type="ORF">LCGC14_0664850</name>
</gene>
<dbReference type="EMBL" id="LAZR01001287">
    <property type="protein sequence ID" value="KKN47264.1"/>
    <property type="molecule type" value="Genomic_DNA"/>
</dbReference>
<sequence length="61" mass="7180">MGSKNKNGEFLIARIKKYKIKYEVPYKHPELNNMLDSVIKFISLNNKINIMIDDILSLLRI</sequence>
<comment type="caution">
    <text evidence="1">The sequence shown here is derived from an EMBL/GenBank/DDBJ whole genome shotgun (WGS) entry which is preliminary data.</text>
</comment>
<proteinExistence type="predicted"/>
<evidence type="ECO:0000313" key="1">
    <source>
        <dbReference type="EMBL" id="KKN47264.1"/>
    </source>
</evidence>
<reference evidence="1" key="1">
    <citation type="journal article" date="2015" name="Nature">
        <title>Complex archaea that bridge the gap between prokaryotes and eukaryotes.</title>
        <authorList>
            <person name="Spang A."/>
            <person name="Saw J.H."/>
            <person name="Jorgensen S.L."/>
            <person name="Zaremba-Niedzwiedzka K."/>
            <person name="Martijn J."/>
            <person name="Lind A.E."/>
            <person name="van Eijk R."/>
            <person name="Schleper C."/>
            <person name="Guy L."/>
            <person name="Ettema T.J."/>
        </authorList>
    </citation>
    <scope>NUCLEOTIDE SEQUENCE</scope>
</reference>
<name>A0A0F9QXS6_9ZZZZ</name>
<organism evidence="1">
    <name type="scientific">marine sediment metagenome</name>
    <dbReference type="NCBI Taxonomy" id="412755"/>
    <lineage>
        <taxon>unclassified sequences</taxon>
        <taxon>metagenomes</taxon>
        <taxon>ecological metagenomes</taxon>
    </lineage>
</organism>
<dbReference type="AlphaFoldDB" id="A0A0F9QXS6"/>
<protein>
    <submittedName>
        <fullName evidence="1">Uncharacterized protein</fullName>
    </submittedName>
</protein>